<dbReference type="PANTHER" id="PTHR14015:SF2">
    <property type="entry name" value="OPIOID GROWTH FACTOR RECEPTOR (OGFR) CONSERVED DOMAIN-CONTAINING PROTEIN"/>
    <property type="match status" value="1"/>
</dbReference>
<reference evidence="2" key="1">
    <citation type="journal article" date="2012" name="Proc. Natl. Acad. Sci. U.S.A.">
        <title>Antigenic diversity is generated by distinct evolutionary mechanisms in African trypanosome species.</title>
        <authorList>
            <person name="Jackson A.P."/>
            <person name="Berry A."/>
            <person name="Aslett M."/>
            <person name="Allison H.C."/>
            <person name="Burton P."/>
            <person name="Vavrova-Anderson J."/>
            <person name="Brown R."/>
            <person name="Browne H."/>
            <person name="Corton N."/>
            <person name="Hauser H."/>
            <person name="Gamble J."/>
            <person name="Gilderthorp R."/>
            <person name="Marcello L."/>
            <person name="McQuillan J."/>
            <person name="Otto T.D."/>
            <person name="Quail M.A."/>
            <person name="Sanders M.J."/>
            <person name="van Tonder A."/>
            <person name="Ginger M.L."/>
            <person name="Field M.C."/>
            <person name="Barry J.D."/>
            <person name="Hertz-Fowler C."/>
            <person name="Berriman M."/>
        </authorList>
    </citation>
    <scope>NUCLEOTIDE SEQUENCE</scope>
    <source>
        <strain evidence="2">IL3000</strain>
    </source>
</reference>
<evidence type="ECO:0000313" key="2">
    <source>
        <dbReference type="EMBL" id="CCC91272.1"/>
    </source>
</evidence>
<gene>
    <name evidence="2" type="ORF">TCIL3000_7_730</name>
</gene>
<proteinExistence type="predicted"/>
<dbReference type="GO" id="GO:0140625">
    <property type="term" value="F:opioid growth factor receptor activity"/>
    <property type="evidence" value="ECO:0007669"/>
    <property type="project" value="InterPro"/>
</dbReference>
<name>G0UPG1_TRYCI</name>
<protein>
    <submittedName>
        <fullName evidence="2">Uncharacterized protein</fullName>
    </submittedName>
</protein>
<organism evidence="2">
    <name type="scientific">Trypanosoma congolense (strain IL3000)</name>
    <dbReference type="NCBI Taxonomy" id="1068625"/>
    <lineage>
        <taxon>Eukaryota</taxon>
        <taxon>Discoba</taxon>
        <taxon>Euglenozoa</taxon>
        <taxon>Kinetoplastea</taxon>
        <taxon>Metakinetoplastina</taxon>
        <taxon>Trypanosomatida</taxon>
        <taxon>Trypanosomatidae</taxon>
        <taxon>Trypanosoma</taxon>
        <taxon>Nannomonas</taxon>
    </lineage>
</organism>
<sequence>MVMTSLSSHVVASEEGAVTGQFSTGFGMHEVRKKVSVVPFFFFVTAPFSCLCLPTLLMIIKVEGSSSNQKGLAKGMCADRLQPMAPELATDLESLLTLMRDEAGTSAATESSSAAKNHPAVAFYCSERRVVVEATPKATDGSRDNKVELHVISLHQALFPPCPDASLAEEEEYSLRISSPEGLELLRTNWGLLLWLLMPSIRFGTSSGASDTGIDSAPIVSWRDLRYPLTWRDYTRLRQPGIMDRVHYSYVVFLRFYGWRLHNDESGELDRHRGWQARYELLAPDVYRCIPCQDSAGCEEAITCCPHFGGIPCPYSALTRILNVLLELCFNCYASNLVLFVIEEMSKGRLLFLQSAVEGVWLPIVAASKQVSDSDKEHLRRRLHSLTHSDSD</sequence>
<keyword evidence="1" id="KW-0812">Transmembrane</keyword>
<evidence type="ECO:0000256" key="1">
    <source>
        <dbReference type="SAM" id="Phobius"/>
    </source>
</evidence>
<dbReference type="VEuPathDB" id="TriTrypDB:TcIL3000_7_730"/>
<dbReference type="InterPro" id="IPR039574">
    <property type="entry name" value="OGFr"/>
</dbReference>
<feature type="transmembrane region" description="Helical" evidence="1">
    <location>
        <begin position="37"/>
        <end position="60"/>
    </location>
</feature>
<accession>G0UPG1</accession>
<dbReference type="EMBL" id="HE575320">
    <property type="protein sequence ID" value="CCC91272.1"/>
    <property type="molecule type" value="Genomic_DNA"/>
</dbReference>
<keyword evidence="1" id="KW-1133">Transmembrane helix</keyword>
<keyword evidence="1" id="KW-0472">Membrane</keyword>
<dbReference type="PANTHER" id="PTHR14015">
    <property type="entry name" value="OPIOID GROWTH FACTOR RECEPTOR OGFR ZETA-TYPE OPIOID RECEPTOR"/>
    <property type="match status" value="1"/>
</dbReference>
<dbReference type="AlphaFoldDB" id="G0UPG1"/>